<evidence type="ECO:0008006" key="3">
    <source>
        <dbReference type="Google" id="ProtNLM"/>
    </source>
</evidence>
<name>A0A2M7AMF5_UNCKA</name>
<sequence>MKKQLDKINYFFVDESGDPYYYDRYGNYIVGKNGCSKILILGFIRTENPRGLREAILQIQEEIKNDPYLRSIPSVKKSLNYLHATDDCPEVREKVFKKIIGLNFKAEFMVARKIESVFKNKHRGKPNLFYDDLISKLFQNQLHSSKQNIIYFSVRTNRARQAPLEEAIQKAVIIFETKWKTKVESEIKIYPQTPQAEPCLQIIDYMIWTVQRAFVKKETRYLEFVRNKISLIADIYDFENFGKNYYTSKHFSDINKISPL</sequence>
<comment type="caution">
    <text evidence="1">The sequence shown here is derived from an EMBL/GenBank/DDBJ whole genome shotgun (WGS) entry which is preliminary data.</text>
</comment>
<accession>A0A2M7AMF5</accession>
<dbReference type="Proteomes" id="UP000229916">
    <property type="component" value="Unassembled WGS sequence"/>
</dbReference>
<proteinExistence type="predicted"/>
<organism evidence="1 2">
    <name type="scientific">candidate division WWE3 bacterium CG06_land_8_20_14_3_00_42_16</name>
    <dbReference type="NCBI Taxonomy" id="1975083"/>
    <lineage>
        <taxon>Bacteria</taxon>
        <taxon>Katanobacteria</taxon>
    </lineage>
</organism>
<protein>
    <recommendedName>
        <fullName evidence="3">DUF3800 domain-containing protein</fullName>
    </recommendedName>
</protein>
<reference evidence="2" key="1">
    <citation type="submission" date="2017-09" db="EMBL/GenBank/DDBJ databases">
        <title>Depth-based differentiation of microbial function through sediment-hosted aquifers and enrichment of novel symbionts in the deep terrestrial subsurface.</title>
        <authorList>
            <person name="Probst A.J."/>
            <person name="Ladd B."/>
            <person name="Jarett J.K."/>
            <person name="Geller-Mcgrath D.E."/>
            <person name="Sieber C.M.K."/>
            <person name="Emerson J.B."/>
            <person name="Anantharaman K."/>
            <person name="Thomas B.C."/>
            <person name="Malmstrom R."/>
            <person name="Stieglmeier M."/>
            <person name="Klingl A."/>
            <person name="Woyke T."/>
            <person name="Ryan C.M."/>
            <person name="Banfield J.F."/>
        </authorList>
    </citation>
    <scope>NUCLEOTIDE SEQUENCE [LARGE SCALE GENOMIC DNA]</scope>
</reference>
<evidence type="ECO:0000313" key="1">
    <source>
        <dbReference type="EMBL" id="PIU68562.1"/>
    </source>
</evidence>
<evidence type="ECO:0000313" key="2">
    <source>
        <dbReference type="Proteomes" id="UP000229916"/>
    </source>
</evidence>
<dbReference type="AlphaFoldDB" id="A0A2M7AMF5"/>
<dbReference type="EMBL" id="PEWD01000067">
    <property type="protein sequence ID" value="PIU68562.1"/>
    <property type="molecule type" value="Genomic_DNA"/>
</dbReference>
<gene>
    <name evidence="1" type="ORF">COS81_03465</name>
</gene>
<dbReference type="Pfam" id="PF12686">
    <property type="entry name" value="DUF3800"/>
    <property type="match status" value="1"/>
</dbReference>
<dbReference type="InterPro" id="IPR024524">
    <property type="entry name" value="DUF3800"/>
</dbReference>